<sequence length="681" mass="71676">MMKPQFARLMAIPATLLLVALAAAGTWSPNNFFYQPDLGARGVTEKGNFDTGLQRVDAHLGKYKTLGDPGYGTLAEALATIGSAQVTLTVPAGAVEVSGTVSIPGNISLRVFKGAQFNLADGAVLSTAGSIEAGDYQIFAWTGSGKVDMTNSPSVANACWWGAKGDGVTGGQDVPINAALAAAKRVYLPPSPLPYIIDSTIYVRSGREFYGKLYKTTIKPKNSFDTGKRFVQNYTTAPANDAARDSNLYIHDLSFDGNSANQGSTQFQACIELVAVKDAVVENISGRDNKGDIVHIAYNGGADVHSYNVTVRNIAGTLNQRNVVSVTGGEKVIVDTIYGEDCGLSVVDVEPDNNPYAICRDIVINNVIGRDIGKTFRLTTDYCYGVAISNSPPGPMVEQVTVSNVNIRNVYGSQAAILLFRGVKGLALTNLNGSNPGGYGIRQGEGEAAGGYSCYVSLKGVNLTDLPASANTGILTAATLSHFTLSDVLVQGAATYGVRIYGSQGALTNLNVRGGGTLVYAQCSDVVFTGGVLDGGGAGTGFTIYNSNRLTAAGLLVENCATGLLTSGTITDSLITDNNFYNNTTRVALYATETNCSFARNRGYVTENGGTAQIANGTTSLTVSHGCDYTPNPQDITITWLANPSTDPGHFWVSNITASQFTVNVRTNPGANLNFAWRVRR</sequence>
<organism evidence="3">
    <name type="scientific">Desulfobacca acetoxidans</name>
    <dbReference type="NCBI Taxonomy" id="60893"/>
    <lineage>
        <taxon>Bacteria</taxon>
        <taxon>Pseudomonadati</taxon>
        <taxon>Thermodesulfobacteriota</taxon>
        <taxon>Desulfobaccia</taxon>
        <taxon>Desulfobaccales</taxon>
        <taxon>Desulfobaccaceae</taxon>
        <taxon>Desulfobacca</taxon>
    </lineage>
</organism>
<evidence type="ECO:0000313" key="3">
    <source>
        <dbReference type="EMBL" id="HGF33188.1"/>
    </source>
</evidence>
<dbReference type="InterPro" id="IPR039448">
    <property type="entry name" value="Beta_helix"/>
</dbReference>
<dbReference type="SMART" id="SM00710">
    <property type="entry name" value="PbH1"/>
    <property type="match status" value="7"/>
</dbReference>
<dbReference type="AlphaFoldDB" id="A0A7C3Z1L4"/>
<feature type="signal peptide" evidence="1">
    <location>
        <begin position="1"/>
        <end position="22"/>
    </location>
</feature>
<accession>A0A7C3Z1L4</accession>
<name>A0A7C3Z1L4_9BACT</name>
<evidence type="ECO:0000256" key="1">
    <source>
        <dbReference type="SAM" id="SignalP"/>
    </source>
</evidence>
<dbReference type="SUPFAM" id="SSF51126">
    <property type="entry name" value="Pectin lyase-like"/>
    <property type="match status" value="2"/>
</dbReference>
<evidence type="ECO:0000259" key="2">
    <source>
        <dbReference type="Pfam" id="PF13229"/>
    </source>
</evidence>
<dbReference type="InterPro" id="IPR011050">
    <property type="entry name" value="Pectin_lyase_fold/virulence"/>
</dbReference>
<feature type="domain" description="Right handed beta helix" evidence="2">
    <location>
        <begin position="481"/>
        <end position="618"/>
    </location>
</feature>
<feature type="chain" id="PRO_5027698717" description="Right handed beta helix domain-containing protein" evidence="1">
    <location>
        <begin position="23"/>
        <end position="681"/>
    </location>
</feature>
<dbReference type="InterPro" id="IPR012334">
    <property type="entry name" value="Pectin_lyas_fold"/>
</dbReference>
<dbReference type="Gene3D" id="2.160.20.10">
    <property type="entry name" value="Single-stranded right-handed beta-helix, Pectin lyase-like"/>
    <property type="match status" value="1"/>
</dbReference>
<comment type="caution">
    <text evidence="3">The sequence shown here is derived from an EMBL/GenBank/DDBJ whole genome shotgun (WGS) entry which is preliminary data.</text>
</comment>
<dbReference type="Pfam" id="PF13229">
    <property type="entry name" value="Beta_helix"/>
    <property type="match status" value="1"/>
</dbReference>
<dbReference type="EMBL" id="DTMF01000056">
    <property type="protein sequence ID" value="HGF33188.1"/>
    <property type="molecule type" value="Genomic_DNA"/>
</dbReference>
<dbReference type="InterPro" id="IPR006626">
    <property type="entry name" value="PbH1"/>
</dbReference>
<proteinExistence type="predicted"/>
<reference evidence="3" key="1">
    <citation type="journal article" date="2020" name="mSystems">
        <title>Genome- and Community-Level Interaction Insights into Carbon Utilization and Element Cycling Functions of Hydrothermarchaeota in Hydrothermal Sediment.</title>
        <authorList>
            <person name="Zhou Z."/>
            <person name="Liu Y."/>
            <person name="Xu W."/>
            <person name="Pan J."/>
            <person name="Luo Z.H."/>
            <person name="Li M."/>
        </authorList>
    </citation>
    <scope>NUCLEOTIDE SEQUENCE [LARGE SCALE GENOMIC DNA]</scope>
    <source>
        <strain evidence="3">SpSt-897</strain>
    </source>
</reference>
<protein>
    <recommendedName>
        <fullName evidence="2">Right handed beta helix domain-containing protein</fullName>
    </recommendedName>
</protein>
<gene>
    <name evidence="3" type="ORF">ENW96_02220</name>
</gene>
<keyword evidence="1" id="KW-0732">Signal</keyword>